<dbReference type="InterPro" id="IPR000182">
    <property type="entry name" value="GNAT_dom"/>
</dbReference>
<dbReference type="CDD" id="cd04301">
    <property type="entry name" value="NAT_SF"/>
    <property type="match status" value="1"/>
</dbReference>
<dbReference type="Proteomes" id="UP001596161">
    <property type="component" value="Unassembled WGS sequence"/>
</dbReference>
<evidence type="ECO:0000313" key="4">
    <source>
        <dbReference type="EMBL" id="MFC5270759.1"/>
    </source>
</evidence>
<reference evidence="5" key="1">
    <citation type="journal article" date="2019" name="Int. J. Syst. Evol. Microbiol.">
        <title>The Global Catalogue of Microorganisms (GCM) 10K type strain sequencing project: providing services to taxonomists for standard genome sequencing and annotation.</title>
        <authorList>
            <consortium name="The Broad Institute Genomics Platform"/>
            <consortium name="The Broad Institute Genome Sequencing Center for Infectious Disease"/>
            <person name="Wu L."/>
            <person name="Ma J."/>
        </authorList>
    </citation>
    <scope>NUCLEOTIDE SEQUENCE [LARGE SCALE GENOMIC DNA]</scope>
    <source>
        <strain evidence="5">KACC 12602</strain>
    </source>
</reference>
<protein>
    <submittedName>
        <fullName evidence="4">GNAT family N-acetyltransferase</fullName>
        <ecNumber evidence="4">2.3.-.-</ecNumber>
    </submittedName>
</protein>
<name>A0ABW0E8W6_9BACT</name>
<dbReference type="InterPro" id="IPR016181">
    <property type="entry name" value="Acyl_CoA_acyltransferase"/>
</dbReference>
<keyword evidence="2 4" id="KW-0012">Acyltransferase</keyword>
<dbReference type="PROSITE" id="PS51186">
    <property type="entry name" value="GNAT"/>
    <property type="match status" value="1"/>
</dbReference>
<comment type="caution">
    <text evidence="4">The sequence shown here is derived from an EMBL/GenBank/DDBJ whole genome shotgun (WGS) entry which is preliminary data.</text>
</comment>
<dbReference type="InterPro" id="IPR051016">
    <property type="entry name" value="Diverse_Substrate_AcTransf"/>
</dbReference>
<sequence>MNITVREGKETDLPQTLALIQELAEYEKAPQEVTNTLDMMREDGFGKNPIFQFFVAETSDDGIIGIAIYFTAYSTWKGKTIYLEDLVVTEKYRRFGVGKKLFDAVAKKAEELGAKRFAWQVLEWNEPAIKFYERAKANLDPEWINCRMSEKELHEYNGSQNS</sequence>
<evidence type="ECO:0000313" key="5">
    <source>
        <dbReference type="Proteomes" id="UP001596161"/>
    </source>
</evidence>
<dbReference type="PANTHER" id="PTHR10545">
    <property type="entry name" value="DIAMINE N-ACETYLTRANSFERASE"/>
    <property type="match status" value="1"/>
</dbReference>
<dbReference type="EMBL" id="JBHSKT010000004">
    <property type="protein sequence ID" value="MFC5270759.1"/>
    <property type="molecule type" value="Genomic_DNA"/>
</dbReference>
<proteinExistence type="predicted"/>
<dbReference type="RefSeq" id="WP_378017124.1">
    <property type="nucleotide sequence ID" value="NZ_JBHSKT010000004.1"/>
</dbReference>
<feature type="domain" description="N-acetyltransferase" evidence="3">
    <location>
        <begin position="3"/>
        <end position="153"/>
    </location>
</feature>
<keyword evidence="5" id="KW-1185">Reference proteome</keyword>
<organism evidence="4 5">
    <name type="scientific">Adhaeribacter terreus</name>
    <dbReference type="NCBI Taxonomy" id="529703"/>
    <lineage>
        <taxon>Bacteria</taxon>
        <taxon>Pseudomonadati</taxon>
        <taxon>Bacteroidota</taxon>
        <taxon>Cytophagia</taxon>
        <taxon>Cytophagales</taxon>
        <taxon>Hymenobacteraceae</taxon>
        <taxon>Adhaeribacter</taxon>
    </lineage>
</organism>
<keyword evidence="1 4" id="KW-0808">Transferase</keyword>
<evidence type="ECO:0000256" key="1">
    <source>
        <dbReference type="ARBA" id="ARBA00022679"/>
    </source>
</evidence>
<accession>A0ABW0E8W6</accession>
<dbReference type="Pfam" id="PF00583">
    <property type="entry name" value="Acetyltransf_1"/>
    <property type="match status" value="1"/>
</dbReference>
<gene>
    <name evidence="4" type="ORF">ACFPIB_09075</name>
</gene>
<evidence type="ECO:0000256" key="2">
    <source>
        <dbReference type="ARBA" id="ARBA00023315"/>
    </source>
</evidence>
<dbReference type="PANTHER" id="PTHR10545:SF29">
    <property type="entry name" value="GH14572P-RELATED"/>
    <property type="match status" value="1"/>
</dbReference>
<evidence type="ECO:0000259" key="3">
    <source>
        <dbReference type="PROSITE" id="PS51186"/>
    </source>
</evidence>
<dbReference type="SUPFAM" id="SSF55729">
    <property type="entry name" value="Acyl-CoA N-acyltransferases (Nat)"/>
    <property type="match status" value="1"/>
</dbReference>
<dbReference type="GO" id="GO:0016746">
    <property type="term" value="F:acyltransferase activity"/>
    <property type="evidence" value="ECO:0007669"/>
    <property type="project" value="UniProtKB-KW"/>
</dbReference>
<dbReference type="EC" id="2.3.-.-" evidence="4"/>
<dbReference type="Gene3D" id="3.40.630.30">
    <property type="match status" value="1"/>
</dbReference>